<comment type="similarity">
    <text evidence="2">Belongs to the methyl-accepting chemotaxis (MCP) protein family.</text>
</comment>
<dbReference type="PANTHER" id="PTHR32089">
    <property type="entry name" value="METHYL-ACCEPTING CHEMOTAXIS PROTEIN MCPB"/>
    <property type="match status" value="1"/>
</dbReference>
<evidence type="ECO:0000256" key="4">
    <source>
        <dbReference type="SAM" id="MobiDB-lite"/>
    </source>
</evidence>
<organism evidence="8 9">
    <name type="scientific">Roseibium algae</name>
    <dbReference type="NCBI Taxonomy" id="3123038"/>
    <lineage>
        <taxon>Bacteria</taxon>
        <taxon>Pseudomonadati</taxon>
        <taxon>Pseudomonadota</taxon>
        <taxon>Alphaproteobacteria</taxon>
        <taxon>Hyphomicrobiales</taxon>
        <taxon>Stappiaceae</taxon>
        <taxon>Roseibium</taxon>
    </lineage>
</organism>
<protein>
    <submittedName>
        <fullName evidence="8">HAMP domain-containing methyl-accepting chemotaxis protein</fullName>
    </submittedName>
</protein>
<dbReference type="PROSITE" id="PS50111">
    <property type="entry name" value="CHEMOTAXIS_TRANSDUC_2"/>
    <property type="match status" value="1"/>
</dbReference>
<comment type="caution">
    <text evidence="8">The sequence shown here is derived from an EMBL/GenBank/DDBJ whole genome shotgun (WGS) entry which is preliminary data.</text>
</comment>
<keyword evidence="9" id="KW-1185">Reference proteome</keyword>
<dbReference type="SMART" id="SM00283">
    <property type="entry name" value="MA"/>
    <property type="match status" value="1"/>
</dbReference>
<evidence type="ECO:0000256" key="3">
    <source>
        <dbReference type="PROSITE-ProRule" id="PRU00284"/>
    </source>
</evidence>
<dbReference type="PROSITE" id="PS50885">
    <property type="entry name" value="HAMP"/>
    <property type="match status" value="1"/>
</dbReference>
<reference evidence="8 9" key="1">
    <citation type="submission" date="2024-02" db="EMBL/GenBank/DDBJ databases">
        <title>Roseibium algae sp. nov., isolated from marine alga (Grateloupia sp.), showing potential in myo-inositol conversion.</title>
        <authorList>
            <person name="Wang Y."/>
        </authorList>
    </citation>
    <scope>NUCLEOTIDE SEQUENCE [LARGE SCALE GENOMIC DNA]</scope>
    <source>
        <strain evidence="8 9">H3510</strain>
    </source>
</reference>
<dbReference type="Pfam" id="PF00015">
    <property type="entry name" value="MCPsignal"/>
    <property type="match status" value="1"/>
</dbReference>
<dbReference type="CDD" id="cd06225">
    <property type="entry name" value="HAMP"/>
    <property type="match status" value="1"/>
</dbReference>
<feature type="transmembrane region" description="Helical" evidence="5">
    <location>
        <begin position="37"/>
        <end position="58"/>
    </location>
</feature>
<dbReference type="Gene3D" id="6.10.340.10">
    <property type="match status" value="1"/>
</dbReference>
<evidence type="ECO:0000256" key="1">
    <source>
        <dbReference type="ARBA" id="ARBA00023224"/>
    </source>
</evidence>
<evidence type="ECO:0000256" key="5">
    <source>
        <dbReference type="SAM" id="Phobius"/>
    </source>
</evidence>
<proteinExistence type="inferred from homology"/>
<evidence type="ECO:0000256" key="2">
    <source>
        <dbReference type="ARBA" id="ARBA00029447"/>
    </source>
</evidence>
<sequence length="828" mass="87539">MISQKPENHAAQGNPVSVGKAKTKRATRINLSIKTQFLGGLAIMLLCAVGVGVSGLIASNQVQHTVAVANEASDIMDNVPRLLRSVNTFAQSGATTAADEVRTEIATVTQLSNKLAVDQPSEAHVLTALTGEMGSAFDTFVSARKTRDETANALNQMTTSLTQASNETYRQIDALATQRTASSLLNESKLQKLSALVPRLANMRVAMVMIERDAAAIAESPNKKQTAKLIKAIKAIEKDAKAARRGIKTPAMKGLAGDFLKQTKKLAKDLKTQPEASTEKAVASLSKLVNEMAEAAKKPVKDMTVKLRGFAAENSIVSRLSTDTQSLSRSVVSSQSIYAHYLKTSDTTSVDLLRAEADVVSTLLAHMNENISSTAAETDNKDLKKLLNGPLTDLVQTASVTSARIPETFLQVAAATDALRTAEGAFSNAVASLANAASNISQTAGSKAVKAGQNANFQIIAALSLALAISAALAVMLSRTVMSPLSRITTAMQSLQAGQTDIDIPANDRRDEIGDMARAVSIFRDRERERFSLEQEQKENAETAHRRQLTVDQLVSDFRHDIGDSLSQVTSNMKQLEDTAELLADIASNTSSKSSEVSLASRDATDNVQTVASATEELATSVEEVGRQVGDTLQRVEEATNATRTSTEQIKGLSSAAERIGDVVSLIQEIAEQTNLLALNATIEAARAGEAGRGFAVVASEVKSLAGQTARATDEISSHITAIQDSTSSAVKAITGIMTMMEAVNETAAAMAGSVEQQSIATAEISTSVGQAAKRTADVTGNIDMVSQGSNETSQSAAQVEQVTEDATQQLDTLTQRVETFLKDVAAA</sequence>
<gene>
    <name evidence="8" type="ORF">V6575_00925</name>
</gene>
<dbReference type="InterPro" id="IPR003660">
    <property type="entry name" value="HAMP_dom"/>
</dbReference>
<feature type="domain" description="Methyl-accepting transducer" evidence="6">
    <location>
        <begin position="558"/>
        <end position="801"/>
    </location>
</feature>
<feature type="domain" description="HAMP" evidence="7">
    <location>
        <begin position="479"/>
        <end position="532"/>
    </location>
</feature>
<evidence type="ECO:0000313" key="9">
    <source>
        <dbReference type="Proteomes" id="UP001385499"/>
    </source>
</evidence>
<accession>A0ABU8TFW4</accession>
<dbReference type="Proteomes" id="UP001385499">
    <property type="component" value="Unassembled WGS sequence"/>
</dbReference>
<keyword evidence="5" id="KW-1133">Transmembrane helix</keyword>
<dbReference type="SMART" id="SM00304">
    <property type="entry name" value="HAMP"/>
    <property type="match status" value="1"/>
</dbReference>
<dbReference type="Gene3D" id="1.10.287.950">
    <property type="entry name" value="Methyl-accepting chemotaxis protein"/>
    <property type="match status" value="1"/>
</dbReference>
<dbReference type="EMBL" id="JBAKIA010000001">
    <property type="protein sequence ID" value="MEJ8472636.1"/>
    <property type="molecule type" value="Genomic_DNA"/>
</dbReference>
<name>A0ABU8TFW4_9HYPH</name>
<keyword evidence="5" id="KW-0472">Membrane</keyword>
<dbReference type="RefSeq" id="WP_340272109.1">
    <property type="nucleotide sequence ID" value="NZ_JBAKIA010000001.1"/>
</dbReference>
<evidence type="ECO:0000259" key="7">
    <source>
        <dbReference type="PROSITE" id="PS50885"/>
    </source>
</evidence>
<evidence type="ECO:0000313" key="8">
    <source>
        <dbReference type="EMBL" id="MEJ8472636.1"/>
    </source>
</evidence>
<feature type="region of interest" description="Disordered" evidence="4">
    <location>
        <begin position="1"/>
        <end position="21"/>
    </location>
</feature>
<dbReference type="InterPro" id="IPR004089">
    <property type="entry name" value="MCPsignal_dom"/>
</dbReference>
<keyword evidence="5" id="KW-0812">Transmembrane</keyword>
<keyword evidence="1 3" id="KW-0807">Transducer</keyword>
<evidence type="ECO:0000259" key="6">
    <source>
        <dbReference type="PROSITE" id="PS50111"/>
    </source>
</evidence>
<dbReference type="SUPFAM" id="SSF58104">
    <property type="entry name" value="Methyl-accepting chemotaxis protein (MCP) signaling domain"/>
    <property type="match status" value="1"/>
</dbReference>
<dbReference type="Pfam" id="PF00672">
    <property type="entry name" value="HAMP"/>
    <property type="match status" value="1"/>
</dbReference>
<dbReference type="PANTHER" id="PTHR32089:SF112">
    <property type="entry name" value="LYSOZYME-LIKE PROTEIN-RELATED"/>
    <property type="match status" value="1"/>
</dbReference>